<dbReference type="RefSeq" id="WP_145379670.1">
    <property type="nucleotide sequence ID" value="NZ_CP036276.1"/>
</dbReference>
<proteinExistence type="predicted"/>
<sequence>MRLTLRTLLAYLDDILEPKQTKELGEKIADSHFATSLINRIREVLRRRRLTAPTLTGPGSGLDPNTVAEYLDNTLPPEKVADVEKTSLESDIYLAEVAGCHQILTLVLGEPVDIVPESRERIYALTAPEQVATLPSPAPEPVPAKERPKAKSGVRPAPQPVAARPAVVEQDDFRKGIPDYLRKPPLWKRALPFAAVTAGLLLVGLMIFASNQPDENNAAGTGGQAKMAAVEKKQPKLPVQEEPTVDEAPVEIASAELAGTEDVEAVEEVVEPPTETESADEIDETQLAEIETFAPEASIDPPAPPDGAVEVASTLPDEIGTVLPEVDPQENSLFPPDVPVETDLDTETKTETPLPPTPAEETPIESPVETATETATATSDTEPGPELVSAESEQDKVAVVETPPQPLETVPVPPKKLRPPVTAQYQPGQNGIMLVHDPHEAGWSKLAPRSKLHPGDRIAVPDPYFASIRLSEGNTHVTLLPGSQNGSLMELTEPTEAGHCTIQVTRGRFVFRGNSKSANKQDGPIEIGLRVGNELWQVKFLTPDAVWGLEINPRRPEGSDQPLGDNSYTGDLYVAAGTIQFFDGKQLKIVKDGPAWIPLTLGQRPQVSADGTVEPSAPLTTMPNWLGMPKLTGKQLEHSRRFAREFDEVQPIEISLVGAVDHADEDIAALGVKCFALTENYEVLVKALSGSESESARRAAADGLRDWLPTDPENGDKLKQELSKVYYEETPDVIYRLLWGIPKADAERLAPSLQLVKWMGHDQQVIREMAFDEVRHLSEKQGTLGYHPSNGSVQKRSRAIESWRRFVERTGGLHRQR</sequence>
<feature type="compositionally biased region" description="Low complexity" evidence="1">
    <location>
        <begin position="154"/>
        <end position="166"/>
    </location>
</feature>
<dbReference type="EMBL" id="CP036276">
    <property type="protein sequence ID" value="QDU47045.1"/>
    <property type="molecule type" value="Genomic_DNA"/>
</dbReference>
<dbReference type="KEGG" id="sdyn:Mal52_55730"/>
<feature type="compositionally biased region" description="Low complexity" evidence="1">
    <location>
        <begin position="359"/>
        <end position="382"/>
    </location>
</feature>
<keyword evidence="3" id="KW-1185">Reference proteome</keyword>
<dbReference type="Proteomes" id="UP000319383">
    <property type="component" value="Chromosome"/>
</dbReference>
<protein>
    <submittedName>
        <fullName evidence="2">Uncharacterized protein</fullName>
    </submittedName>
</protein>
<reference evidence="2 3" key="1">
    <citation type="submission" date="2019-02" db="EMBL/GenBank/DDBJ databases">
        <title>Deep-cultivation of Planctomycetes and their phenomic and genomic characterization uncovers novel biology.</title>
        <authorList>
            <person name="Wiegand S."/>
            <person name="Jogler M."/>
            <person name="Boedeker C."/>
            <person name="Pinto D."/>
            <person name="Vollmers J."/>
            <person name="Rivas-Marin E."/>
            <person name="Kohn T."/>
            <person name="Peeters S.H."/>
            <person name="Heuer A."/>
            <person name="Rast P."/>
            <person name="Oberbeckmann S."/>
            <person name="Bunk B."/>
            <person name="Jeske O."/>
            <person name="Meyerdierks A."/>
            <person name="Storesund J.E."/>
            <person name="Kallscheuer N."/>
            <person name="Luecker S."/>
            <person name="Lage O.M."/>
            <person name="Pohl T."/>
            <person name="Merkel B.J."/>
            <person name="Hornburger P."/>
            <person name="Mueller R.-W."/>
            <person name="Bruemmer F."/>
            <person name="Labrenz M."/>
            <person name="Spormann A.M."/>
            <person name="Op den Camp H."/>
            <person name="Overmann J."/>
            <person name="Amann R."/>
            <person name="Jetten M.S.M."/>
            <person name="Mascher T."/>
            <person name="Medema M.H."/>
            <person name="Devos D.P."/>
            <person name="Kaster A.-K."/>
            <person name="Ovreas L."/>
            <person name="Rohde M."/>
            <person name="Galperin M.Y."/>
            <person name="Jogler C."/>
        </authorList>
    </citation>
    <scope>NUCLEOTIDE SEQUENCE [LARGE SCALE GENOMIC DNA]</scope>
    <source>
        <strain evidence="2 3">Mal52</strain>
    </source>
</reference>
<organism evidence="2 3">
    <name type="scientific">Symmachiella dynata</name>
    <dbReference type="NCBI Taxonomy" id="2527995"/>
    <lineage>
        <taxon>Bacteria</taxon>
        <taxon>Pseudomonadati</taxon>
        <taxon>Planctomycetota</taxon>
        <taxon>Planctomycetia</taxon>
        <taxon>Planctomycetales</taxon>
        <taxon>Planctomycetaceae</taxon>
        <taxon>Symmachiella</taxon>
    </lineage>
</organism>
<name>A0A517ZX77_9PLAN</name>
<feature type="region of interest" description="Disordered" evidence="1">
    <location>
        <begin position="322"/>
        <end position="392"/>
    </location>
</feature>
<evidence type="ECO:0000313" key="2">
    <source>
        <dbReference type="EMBL" id="QDU47045.1"/>
    </source>
</evidence>
<feature type="region of interest" description="Disordered" evidence="1">
    <location>
        <begin position="134"/>
        <end position="166"/>
    </location>
</feature>
<evidence type="ECO:0000256" key="1">
    <source>
        <dbReference type="SAM" id="MobiDB-lite"/>
    </source>
</evidence>
<gene>
    <name evidence="2" type="ORF">Mal52_55730</name>
</gene>
<evidence type="ECO:0000313" key="3">
    <source>
        <dbReference type="Proteomes" id="UP000319383"/>
    </source>
</evidence>
<dbReference type="AlphaFoldDB" id="A0A517ZX77"/>
<accession>A0A517ZX77</accession>